<feature type="transmembrane region" description="Helical" evidence="1">
    <location>
        <begin position="158"/>
        <end position="179"/>
    </location>
</feature>
<dbReference type="Proteomes" id="UP001596378">
    <property type="component" value="Unassembled WGS sequence"/>
</dbReference>
<name>A0ABW2FK32_9BACL</name>
<dbReference type="Pfam" id="PF10067">
    <property type="entry name" value="DUF2306"/>
    <property type="match status" value="1"/>
</dbReference>
<keyword evidence="1" id="KW-1133">Transmembrane helix</keyword>
<gene>
    <name evidence="2" type="ORF">ACFQMJ_27510</name>
</gene>
<feature type="transmembrane region" description="Helical" evidence="1">
    <location>
        <begin position="116"/>
        <end position="137"/>
    </location>
</feature>
<keyword evidence="3" id="KW-1185">Reference proteome</keyword>
<dbReference type="InterPro" id="IPR018750">
    <property type="entry name" value="DUF2306_membrane"/>
</dbReference>
<sequence length="217" mass="23482">MSTAKRLYSLILIAAAGFVVYALYKNFVYDPEAARFLGHKSDLKRPLNVPVWLNVMYVHVAFACAAMLSGAVNFSGALRRKSSRFHRINGYVYTVSVMIVVLTSGYMAPYATGGKAAGMAFNLMNLIWPALTIAAVAQARKKRAASHRKWMIRSYAFCFTNLSIHLFTTLLTTGFGLGYAAGYTIGVYGTIVLLLAAAELVIRTGSGTSARAGVKTG</sequence>
<dbReference type="EMBL" id="JBHTAI010000022">
    <property type="protein sequence ID" value="MFC7152299.1"/>
    <property type="molecule type" value="Genomic_DNA"/>
</dbReference>
<feature type="transmembrane region" description="Helical" evidence="1">
    <location>
        <begin position="7"/>
        <end position="24"/>
    </location>
</feature>
<protein>
    <submittedName>
        <fullName evidence="2">DUF2306 domain-containing protein</fullName>
    </submittedName>
</protein>
<dbReference type="RefSeq" id="WP_378044553.1">
    <property type="nucleotide sequence ID" value="NZ_JBHMDN010000005.1"/>
</dbReference>
<proteinExistence type="predicted"/>
<feature type="transmembrane region" description="Helical" evidence="1">
    <location>
        <begin position="185"/>
        <end position="202"/>
    </location>
</feature>
<evidence type="ECO:0000256" key="1">
    <source>
        <dbReference type="SAM" id="Phobius"/>
    </source>
</evidence>
<accession>A0ABW2FK32</accession>
<evidence type="ECO:0000313" key="3">
    <source>
        <dbReference type="Proteomes" id="UP001596378"/>
    </source>
</evidence>
<keyword evidence="1" id="KW-0472">Membrane</keyword>
<evidence type="ECO:0000313" key="2">
    <source>
        <dbReference type="EMBL" id="MFC7152299.1"/>
    </source>
</evidence>
<feature type="transmembrane region" description="Helical" evidence="1">
    <location>
        <begin position="56"/>
        <end position="78"/>
    </location>
</feature>
<comment type="caution">
    <text evidence="2">The sequence shown here is derived from an EMBL/GenBank/DDBJ whole genome shotgun (WGS) entry which is preliminary data.</text>
</comment>
<feature type="transmembrane region" description="Helical" evidence="1">
    <location>
        <begin position="90"/>
        <end position="110"/>
    </location>
</feature>
<organism evidence="2 3">
    <name type="scientific">Cohnella cellulosilytica</name>
    <dbReference type="NCBI Taxonomy" id="986710"/>
    <lineage>
        <taxon>Bacteria</taxon>
        <taxon>Bacillati</taxon>
        <taxon>Bacillota</taxon>
        <taxon>Bacilli</taxon>
        <taxon>Bacillales</taxon>
        <taxon>Paenibacillaceae</taxon>
        <taxon>Cohnella</taxon>
    </lineage>
</organism>
<keyword evidence="1" id="KW-0812">Transmembrane</keyword>
<reference evidence="3" key="1">
    <citation type="journal article" date="2019" name="Int. J. Syst. Evol. Microbiol.">
        <title>The Global Catalogue of Microorganisms (GCM) 10K type strain sequencing project: providing services to taxonomists for standard genome sequencing and annotation.</title>
        <authorList>
            <consortium name="The Broad Institute Genomics Platform"/>
            <consortium name="The Broad Institute Genome Sequencing Center for Infectious Disease"/>
            <person name="Wu L."/>
            <person name="Ma J."/>
        </authorList>
    </citation>
    <scope>NUCLEOTIDE SEQUENCE [LARGE SCALE GENOMIC DNA]</scope>
    <source>
        <strain evidence="3">KCTC 12907</strain>
    </source>
</reference>